<reference evidence="5" key="1">
    <citation type="submission" date="2020-10" db="EMBL/GenBank/DDBJ databases">
        <authorList>
            <person name="Gilroy R."/>
        </authorList>
    </citation>
    <scope>NUCLEOTIDE SEQUENCE</scope>
    <source>
        <strain evidence="5">ChiHjej12B11-7776</strain>
    </source>
</reference>
<accession>A0A9D1SQK7</accession>
<dbReference type="GO" id="GO:0005524">
    <property type="term" value="F:ATP binding"/>
    <property type="evidence" value="ECO:0007669"/>
    <property type="project" value="UniProtKB-KW"/>
</dbReference>
<dbReference type="Proteomes" id="UP000886852">
    <property type="component" value="Unassembled WGS sequence"/>
</dbReference>
<dbReference type="GO" id="GO:0016887">
    <property type="term" value="F:ATP hydrolysis activity"/>
    <property type="evidence" value="ECO:0007669"/>
    <property type="project" value="InterPro"/>
</dbReference>
<dbReference type="InterPro" id="IPR051782">
    <property type="entry name" value="ABC_Transporter_VariousFunc"/>
</dbReference>
<dbReference type="AlphaFoldDB" id="A0A9D1SQK7"/>
<feature type="domain" description="ABC transporter" evidence="4">
    <location>
        <begin position="2"/>
        <end position="234"/>
    </location>
</feature>
<dbReference type="EMBL" id="DVOC01000066">
    <property type="protein sequence ID" value="HIU91137.1"/>
    <property type="molecule type" value="Genomic_DNA"/>
</dbReference>
<dbReference type="Pfam" id="PF00005">
    <property type="entry name" value="ABC_tran"/>
    <property type="match status" value="1"/>
</dbReference>
<comment type="caution">
    <text evidence="5">The sequence shown here is derived from an EMBL/GenBank/DDBJ whole genome shotgun (WGS) entry which is preliminary data.</text>
</comment>
<dbReference type="PROSITE" id="PS00211">
    <property type="entry name" value="ABC_TRANSPORTER_1"/>
    <property type="match status" value="1"/>
</dbReference>
<dbReference type="InterPro" id="IPR027417">
    <property type="entry name" value="P-loop_NTPase"/>
</dbReference>
<dbReference type="InterPro" id="IPR017871">
    <property type="entry name" value="ABC_transporter-like_CS"/>
</dbReference>
<organism evidence="5 6">
    <name type="scientific">Candidatus Fimimonas merdipullorum</name>
    <dbReference type="NCBI Taxonomy" id="2840822"/>
    <lineage>
        <taxon>Bacteria</taxon>
        <taxon>Pseudomonadati</taxon>
        <taxon>Myxococcota</taxon>
        <taxon>Myxococcia</taxon>
        <taxon>Myxococcales</taxon>
        <taxon>Cystobacterineae</taxon>
        <taxon>Myxococcaceae</taxon>
        <taxon>Myxococcaceae incertae sedis</taxon>
        <taxon>Candidatus Fimimonas</taxon>
    </lineage>
</organism>
<dbReference type="PANTHER" id="PTHR42939">
    <property type="entry name" value="ABC TRANSPORTER ATP-BINDING PROTEIN ALBC-RELATED"/>
    <property type="match status" value="1"/>
</dbReference>
<keyword evidence="1" id="KW-0813">Transport</keyword>
<proteinExistence type="predicted"/>
<dbReference type="InterPro" id="IPR003439">
    <property type="entry name" value="ABC_transporter-like_ATP-bd"/>
</dbReference>
<keyword evidence="2" id="KW-0547">Nucleotide-binding</keyword>
<protein>
    <submittedName>
        <fullName evidence="5">ABC transporter ATP-binding protein</fullName>
    </submittedName>
</protein>
<evidence type="ECO:0000259" key="4">
    <source>
        <dbReference type="PROSITE" id="PS50893"/>
    </source>
</evidence>
<keyword evidence="3 5" id="KW-0067">ATP-binding</keyword>
<dbReference type="SUPFAM" id="SSF52540">
    <property type="entry name" value="P-loop containing nucleoside triphosphate hydrolases"/>
    <property type="match status" value="1"/>
</dbReference>
<evidence type="ECO:0000256" key="3">
    <source>
        <dbReference type="ARBA" id="ARBA00022840"/>
    </source>
</evidence>
<dbReference type="SMART" id="SM00382">
    <property type="entry name" value="AAA"/>
    <property type="match status" value="1"/>
</dbReference>
<name>A0A9D1SQK7_9BACT</name>
<evidence type="ECO:0000256" key="2">
    <source>
        <dbReference type="ARBA" id="ARBA00022741"/>
    </source>
</evidence>
<dbReference type="PROSITE" id="PS50893">
    <property type="entry name" value="ABC_TRANSPORTER_2"/>
    <property type="match status" value="1"/>
</dbReference>
<reference evidence="5" key="2">
    <citation type="journal article" date="2021" name="PeerJ">
        <title>Extensive microbial diversity within the chicken gut microbiome revealed by metagenomics and culture.</title>
        <authorList>
            <person name="Gilroy R."/>
            <person name="Ravi A."/>
            <person name="Getino M."/>
            <person name="Pursley I."/>
            <person name="Horton D.L."/>
            <person name="Alikhan N.F."/>
            <person name="Baker D."/>
            <person name="Gharbi K."/>
            <person name="Hall N."/>
            <person name="Watson M."/>
            <person name="Adriaenssens E.M."/>
            <person name="Foster-Nyarko E."/>
            <person name="Jarju S."/>
            <person name="Secka A."/>
            <person name="Antonio M."/>
            <person name="Oren A."/>
            <person name="Chaudhuri R.R."/>
            <person name="La Ragione R."/>
            <person name="Hildebrand F."/>
            <person name="Pallen M.J."/>
        </authorList>
    </citation>
    <scope>NUCLEOTIDE SEQUENCE</scope>
    <source>
        <strain evidence="5">ChiHjej12B11-7776</strain>
    </source>
</reference>
<dbReference type="CDD" id="cd03230">
    <property type="entry name" value="ABC_DR_subfamily_A"/>
    <property type="match status" value="1"/>
</dbReference>
<evidence type="ECO:0000256" key="1">
    <source>
        <dbReference type="ARBA" id="ARBA00022448"/>
    </source>
</evidence>
<dbReference type="PANTHER" id="PTHR42939:SF1">
    <property type="entry name" value="ABC TRANSPORTER ATP-BINDING PROTEIN ALBC-RELATED"/>
    <property type="match status" value="1"/>
</dbReference>
<gene>
    <name evidence="5" type="ORF">IAC72_03915</name>
</gene>
<dbReference type="Gene3D" id="3.40.50.300">
    <property type="entry name" value="P-loop containing nucleotide triphosphate hydrolases"/>
    <property type="match status" value="1"/>
</dbReference>
<evidence type="ECO:0000313" key="6">
    <source>
        <dbReference type="Proteomes" id="UP000886852"/>
    </source>
</evidence>
<sequence length="247" mass="26955">MITLHNVSKRYGKSQDFAVKNLSLEIKDGEIFGFLGPNGAGKSTTIKMITGILLPTQGTIEVNGISLQQRPTEAKNLIGFVPDNHELYDTLKGIEYLNFIGAMYGVDSATLKSRVEEYASAFAIKDALPNLISTYSHGMKQKLCVVAALIHSPKVWILDEPLTGLDPQSAYVLKQLMRKHADQGNTVFFSSHVIDVVEKVCDRIAIINKGELVAVDTLDNIRADQNVSLESIFLTMTASPAATGEIS</sequence>
<dbReference type="InterPro" id="IPR003593">
    <property type="entry name" value="AAA+_ATPase"/>
</dbReference>
<evidence type="ECO:0000313" key="5">
    <source>
        <dbReference type="EMBL" id="HIU91137.1"/>
    </source>
</evidence>